<protein>
    <submittedName>
        <fullName evidence="1">Uncharacterized protein</fullName>
    </submittedName>
</protein>
<dbReference type="OrthoDB" id="9962130at2"/>
<dbReference type="Proteomes" id="UP000016662">
    <property type="component" value="Unassembled WGS sequence"/>
</dbReference>
<dbReference type="EMBL" id="AWVF01000205">
    <property type="protein sequence ID" value="ERJ95570.1"/>
    <property type="molecule type" value="Genomic_DNA"/>
</dbReference>
<comment type="caution">
    <text evidence="1">The sequence shown here is derived from an EMBL/GenBank/DDBJ whole genome shotgun (WGS) entry which is preliminary data.</text>
</comment>
<dbReference type="HOGENOM" id="CLU_2865109_0_0_9"/>
<gene>
    <name evidence="1" type="ORF">RUMCAL_01626</name>
</gene>
<evidence type="ECO:0000313" key="1">
    <source>
        <dbReference type="EMBL" id="ERJ95570.1"/>
    </source>
</evidence>
<dbReference type="PATRIC" id="fig|411473.3.peg.1327"/>
<dbReference type="RefSeq" id="WP_021683097.1">
    <property type="nucleotide sequence ID" value="NZ_KI260462.1"/>
</dbReference>
<evidence type="ECO:0000313" key="2">
    <source>
        <dbReference type="Proteomes" id="UP000016662"/>
    </source>
</evidence>
<proteinExistence type="predicted"/>
<dbReference type="STRING" id="411473.RUMCAL_01626"/>
<keyword evidence="2" id="KW-1185">Reference proteome</keyword>
<name>U2KU41_9FIRM</name>
<organism evidence="1 2">
    <name type="scientific">Ruminococcus callidus ATCC 27760</name>
    <dbReference type="NCBI Taxonomy" id="411473"/>
    <lineage>
        <taxon>Bacteria</taxon>
        <taxon>Bacillati</taxon>
        <taxon>Bacillota</taxon>
        <taxon>Clostridia</taxon>
        <taxon>Eubacteriales</taxon>
        <taxon>Oscillospiraceae</taxon>
        <taxon>Ruminococcus</taxon>
    </lineage>
</organism>
<sequence>MNANYLKLEKGKQIGIRKRILKGNKYYWYSYAVQKVNDIYIVYEHEIAEDNICMEIDEYENIYQ</sequence>
<reference evidence="1 2" key="1">
    <citation type="submission" date="2013-07" db="EMBL/GenBank/DDBJ databases">
        <authorList>
            <person name="Weinstock G."/>
            <person name="Sodergren E."/>
            <person name="Wylie T."/>
            <person name="Fulton L."/>
            <person name="Fulton R."/>
            <person name="Fronick C."/>
            <person name="O'Laughlin M."/>
            <person name="Godfrey J."/>
            <person name="Miner T."/>
            <person name="Herter B."/>
            <person name="Appelbaum E."/>
            <person name="Cordes M."/>
            <person name="Lek S."/>
            <person name="Wollam A."/>
            <person name="Pepin K.H."/>
            <person name="Palsikar V.B."/>
            <person name="Mitreva M."/>
            <person name="Wilson R.K."/>
        </authorList>
    </citation>
    <scope>NUCLEOTIDE SEQUENCE [LARGE SCALE GENOMIC DNA]</scope>
    <source>
        <strain evidence="1 2">ATCC 27760</strain>
    </source>
</reference>
<dbReference type="AlphaFoldDB" id="U2KU41"/>
<accession>U2KU41</accession>